<keyword evidence="11" id="KW-0407">Ion channel</keyword>
<evidence type="ECO:0000256" key="5">
    <source>
        <dbReference type="ARBA" id="ARBA00022692"/>
    </source>
</evidence>
<keyword evidence="4" id="KW-0633">Potassium transport</keyword>
<gene>
    <name evidence="14" type="ORF">COU90_01070</name>
</gene>
<dbReference type="Proteomes" id="UP000229098">
    <property type="component" value="Unassembled WGS sequence"/>
</dbReference>
<proteinExistence type="inferred from homology"/>
<dbReference type="GO" id="GO:0016020">
    <property type="term" value="C:membrane"/>
    <property type="evidence" value="ECO:0007669"/>
    <property type="project" value="UniProtKB-SubCell"/>
</dbReference>
<evidence type="ECO:0000256" key="4">
    <source>
        <dbReference type="ARBA" id="ARBA00022538"/>
    </source>
</evidence>
<feature type="transmembrane region" description="Helical" evidence="13">
    <location>
        <begin position="113"/>
        <end position="132"/>
    </location>
</feature>
<keyword evidence="9" id="KW-0406">Ion transport</keyword>
<comment type="subcellular location">
    <subcellularLocation>
        <location evidence="1">Membrane</location>
        <topology evidence="1">Multi-pass membrane protein</topology>
    </subcellularLocation>
</comment>
<protein>
    <recommendedName>
        <fullName evidence="16">DUF1211 domain-containing protein</fullName>
    </recommendedName>
</protein>
<dbReference type="GO" id="GO:0005267">
    <property type="term" value="F:potassium channel activity"/>
    <property type="evidence" value="ECO:0007669"/>
    <property type="project" value="UniProtKB-KW"/>
</dbReference>
<evidence type="ECO:0000313" key="14">
    <source>
        <dbReference type="EMBL" id="PJE64838.1"/>
    </source>
</evidence>
<evidence type="ECO:0000256" key="2">
    <source>
        <dbReference type="ARBA" id="ARBA00006920"/>
    </source>
</evidence>
<feature type="transmembrane region" description="Helical" evidence="13">
    <location>
        <begin position="87"/>
        <end position="107"/>
    </location>
</feature>
<evidence type="ECO:0000256" key="8">
    <source>
        <dbReference type="ARBA" id="ARBA00022989"/>
    </source>
</evidence>
<dbReference type="InterPro" id="IPR010617">
    <property type="entry name" value="TMEM175-like"/>
</dbReference>
<evidence type="ECO:0000256" key="11">
    <source>
        <dbReference type="ARBA" id="ARBA00023303"/>
    </source>
</evidence>
<keyword evidence="5 13" id="KW-0812">Transmembrane</keyword>
<evidence type="ECO:0000256" key="13">
    <source>
        <dbReference type="SAM" id="Phobius"/>
    </source>
</evidence>
<feature type="transmembrane region" description="Helical" evidence="13">
    <location>
        <begin position="50"/>
        <end position="75"/>
    </location>
</feature>
<feature type="transmembrane region" description="Helical" evidence="13">
    <location>
        <begin position="12"/>
        <end position="30"/>
    </location>
</feature>
<evidence type="ECO:0000256" key="9">
    <source>
        <dbReference type="ARBA" id="ARBA00023065"/>
    </source>
</evidence>
<feature type="transmembrane region" description="Helical" evidence="13">
    <location>
        <begin position="179"/>
        <end position="198"/>
    </location>
</feature>
<comment type="similarity">
    <text evidence="2">Belongs to the TMEM175 family.</text>
</comment>
<dbReference type="PANTHER" id="PTHR31462:SF5">
    <property type="entry name" value="ENDOSOMAL_LYSOSOMAL PROTON CHANNEL TMEM175"/>
    <property type="match status" value="1"/>
</dbReference>
<comment type="caution">
    <text evidence="14">The sequence shown here is derived from an EMBL/GenBank/DDBJ whole genome shotgun (WGS) entry which is preliminary data.</text>
</comment>
<keyword evidence="3" id="KW-0813">Transport</keyword>
<dbReference type="Pfam" id="PF06736">
    <property type="entry name" value="TMEM175"/>
    <property type="match status" value="1"/>
</dbReference>
<evidence type="ECO:0000256" key="12">
    <source>
        <dbReference type="ARBA" id="ARBA00034430"/>
    </source>
</evidence>
<comment type="catalytic activity">
    <reaction evidence="12">
        <text>K(+)(in) = K(+)(out)</text>
        <dbReference type="Rhea" id="RHEA:29463"/>
        <dbReference type="ChEBI" id="CHEBI:29103"/>
    </reaction>
</comment>
<keyword evidence="10 13" id="KW-0472">Membrane</keyword>
<evidence type="ECO:0000256" key="7">
    <source>
        <dbReference type="ARBA" id="ARBA00022958"/>
    </source>
</evidence>
<organism evidence="14 15">
    <name type="scientific">Candidatus Ryanbacteria bacterium CG10_big_fil_rev_8_21_14_0_10_43_42</name>
    <dbReference type="NCBI Taxonomy" id="1974864"/>
    <lineage>
        <taxon>Bacteria</taxon>
        <taxon>Candidatus Ryaniibacteriota</taxon>
    </lineage>
</organism>
<keyword evidence="8 13" id="KW-1133">Transmembrane helix</keyword>
<evidence type="ECO:0000256" key="3">
    <source>
        <dbReference type="ARBA" id="ARBA00022448"/>
    </source>
</evidence>
<dbReference type="EMBL" id="PFEF01000003">
    <property type="protein sequence ID" value="PJE64838.1"/>
    <property type="molecule type" value="Genomic_DNA"/>
</dbReference>
<dbReference type="GO" id="GO:0015252">
    <property type="term" value="F:proton channel activity"/>
    <property type="evidence" value="ECO:0007669"/>
    <property type="project" value="InterPro"/>
</dbReference>
<dbReference type="AlphaFoldDB" id="A0A2M8KY33"/>
<evidence type="ECO:0000256" key="10">
    <source>
        <dbReference type="ARBA" id="ARBA00023136"/>
    </source>
</evidence>
<dbReference type="PANTHER" id="PTHR31462">
    <property type="entry name" value="ENDOSOMAL/LYSOSOMAL POTASSIUM CHANNEL TMEM175"/>
    <property type="match status" value="1"/>
</dbReference>
<evidence type="ECO:0000256" key="6">
    <source>
        <dbReference type="ARBA" id="ARBA00022826"/>
    </source>
</evidence>
<keyword evidence="7" id="KW-0630">Potassium</keyword>
<keyword evidence="6" id="KW-0631">Potassium channel</keyword>
<name>A0A2M8KY33_9BACT</name>
<reference evidence="15" key="1">
    <citation type="submission" date="2017-09" db="EMBL/GenBank/DDBJ databases">
        <title>Depth-based differentiation of microbial function through sediment-hosted aquifers and enrichment of novel symbionts in the deep terrestrial subsurface.</title>
        <authorList>
            <person name="Probst A.J."/>
            <person name="Ladd B."/>
            <person name="Jarett J.K."/>
            <person name="Geller-Mcgrath D.E."/>
            <person name="Sieber C.M.K."/>
            <person name="Emerson J.B."/>
            <person name="Anantharaman K."/>
            <person name="Thomas B.C."/>
            <person name="Malmstrom R."/>
            <person name="Stieglmeier M."/>
            <person name="Klingl A."/>
            <person name="Woyke T."/>
            <person name="Ryan C.M."/>
            <person name="Banfield J.F."/>
        </authorList>
    </citation>
    <scope>NUCLEOTIDE SEQUENCE [LARGE SCALE GENOMIC DNA]</scope>
</reference>
<accession>A0A2M8KY33</accession>
<evidence type="ECO:0000256" key="1">
    <source>
        <dbReference type="ARBA" id="ARBA00004141"/>
    </source>
</evidence>
<evidence type="ECO:0000313" key="15">
    <source>
        <dbReference type="Proteomes" id="UP000229098"/>
    </source>
</evidence>
<evidence type="ECO:0008006" key="16">
    <source>
        <dbReference type="Google" id="ProtNLM"/>
    </source>
</evidence>
<sequence>MQKSRLDGLADGIFAIVMTLLALDLKIPELSGVVTNEMIWREIQHMAPLFLSYILSFLVLASYWIGHHFIVSVFATNLTRKLMHLNIPFLLMVALVPFSTHLLGNYPQNELAIFVYAVNVVIISFFLFLLLRHVDLSREIKNPRDAKRIIRRGYIRIIIPPITAVVAVIVSFWNPTYSIYIFVLTMFFNIIPGALTLIEEGVICLTQE</sequence>
<feature type="transmembrane region" description="Helical" evidence="13">
    <location>
        <begin position="153"/>
        <end position="173"/>
    </location>
</feature>